<evidence type="ECO:0000313" key="1">
    <source>
        <dbReference type="EMBL" id="EPU42305.1"/>
    </source>
</evidence>
<organism evidence="1 2">
    <name type="scientific">Streptococcus agalactiae MRI Z1-216</name>
    <dbReference type="NCBI Taxonomy" id="1154879"/>
    <lineage>
        <taxon>Bacteria</taxon>
        <taxon>Bacillati</taxon>
        <taxon>Bacillota</taxon>
        <taxon>Bacilli</taxon>
        <taxon>Lactobacillales</taxon>
        <taxon>Streptococcaceae</taxon>
        <taxon>Streptococcus</taxon>
    </lineage>
</organism>
<comment type="caution">
    <text evidence="1">The sequence shown here is derived from an EMBL/GenBank/DDBJ whole genome shotgun (WGS) entry which is preliminary data.</text>
</comment>
<proteinExistence type="predicted"/>
<dbReference type="Proteomes" id="UP000015176">
    <property type="component" value="Unassembled WGS sequence"/>
</dbReference>
<dbReference type="AlphaFoldDB" id="A0AAD2WXY5"/>
<name>A0AAD2WXY5_STRAG</name>
<sequence length="29" mass="3443">MFKNHRVMLKLKGVDEQIEILEASLKSRE</sequence>
<accession>A0AAD2WXY5</accession>
<reference evidence="1 2" key="1">
    <citation type="submission" date="2012-07" db="EMBL/GenBank/DDBJ databases">
        <authorList>
            <person name="Moroni P."/>
            <person name="Richards V.P."/>
            <person name="Durkin S.A.S."/>
            <person name="Kim M."/>
            <person name="Pavinski Bitar P.D."/>
            <person name="Stanhope M.J."/>
            <person name="Town C.D."/>
            <person name="Zadoks R.N."/>
            <person name="Venter J.C."/>
        </authorList>
    </citation>
    <scope>NUCLEOTIDE SEQUENCE [LARGE SCALE GENOMIC DNA]</scope>
    <source>
        <strain evidence="1 2">MRI Z1-216</strain>
    </source>
</reference>
<dbReference type="EMBL" id="ALSF01000025">
    <property type="protein sequence ID" value="EPU42305.1"/>
    <property type="molecule type" value="Genomic_DNA"/>
</dbReference>
<evidence type="ECO:0000313" key="2">
    <source>
        <dbReference type="Proteomes" id="UP000015176"/>
    </source>
</evidence>
<protein>
    <submittedName>
        <fullName evidence="1">Uncharacterized protein</fullName>
    </submittedName>
</protein>
<gene>
    <name evidence="1" type="ORF">SAG0164_10885</name>
</gene>